<feature type="compositionally biased region" description="Basic and acidic residues" evidence="2">
    <location>
        <begin position="539"/>
        <end position="555"/>
    </location>
</feature>
<dbReference type="PANTHER" id="PTHR33448:SF19">
    <property type="entry name" value="CALPONIN HOMOLOGY DOMAIN-CONTAINING PROTEIN DDB_G0272472-LIKE"/>
    <property type="match status" value="1"/>
</dbReference>
<proteinExistence type="predicted"/>
<dbReference type="InterPro" id="IPR012340">
    <property type="entry name" value="NA-bd_OB-fold"/>
</dbReference>
<evidence type="ECO:0000256" key="2">
    <source>
        <dbReference type="SAM" id="MobiDB-lite"/>
    </source>
</evidence>
<dbReference type="GO" id="GO:0003677">
    <property type="term" value="F:DNA binding"/>
    <property type="evidence" value="ECO:0007669"/>
    <property type="project" value="UniProtKB-KW"/>
</dbReference>
<name>A0AAF0V7N0_SOLVR</name>
<feature type="compositionally biased region" description="Basic and acidic residues" evidence="2">
    <location>
        <begin position="460"/>
        <end position="474"/>
    </location>
</feature>
<organism evidence="3 4">
    <name type="scientific">Solanum verrucosum</name>
    <dbReference type="NCBI Taxonomy" id="315347"/>
    <lineage>
        <taxon>Eukaryota</taxon>
        <taxon>Viridiplantae</taxon>
        <taxon>Streptophyta</taxon>
        <taxon>Embryophyta</taxon>
        <taxon>Tracheophyta</taxon>
        <taxon>Spermatophyta</taxon>
        <taxon>Magnoliopsida</taxon>
        <taxon>eudicotyledons</taxon>
        <taxon>Gunneridae</taxon>
        <taxon>Pentapetalae</taxon>
        <taxon>asterids</taxon>
        <taxon>lamiids</taxon>
        <taxon>Solanales</taxon>
        <taxon>Solanaceae</taxon>
        <taxon>Solanoideae</taxon>
        <taxon>Solaneae</taxon>
        <taxon>Solanum</taxon>
    </lineage>
</organism>
<sequence>MKLTKSMLSPSHGRHDPPLTLPTSLSRRLKANGSIKGGQSPATFPTTTGKKRGSGFDNPEPSSPKVTCIGQVKMKTKKKVRQTRNLSNRRSDISFRKLEEERGVLIQNQRSSSVHLQAQDQCAAAVAVAHRNQRWVHLPVTIYEALRELSCLFPCRSSCFSNEKGKQEDKVNGSREVDNNNGQRRCEDVVARWLVALQDGEADEKTRGIELVVTNNVKEEEEGKMEEMQSTMRSSRRHVFEGIEFKDHDDESVEMNEEKARVSICIPPKNALLLMRCRSDPMKMADITNRFWESPARKETNEEVEVDEKEIGENADVEELVDTENTECKVLEETSCVSVDLVENEENAEAESSKDEEKLKCHELTPETEEQDEEESVIKALVAAVAVEVNSIVDETNNQLLESEKKEEEDSSIQSFSSFSENEEDETLDEEQEEERFKSIIKKVIEETLLLEHIDRADAKQIQHEHREEEEAKSDAAFSNNEIEKESRKQQNESILPDCLLLMMCEPKLSMEVSKETWVYSSTELKQAKTVTKKKKKKNEIPEDPKRRRSIDKSKQQHLLLQPPRSSCSFPATGVSPAMSMATMIEQKLVNAVAYEPLVLTRCKSEPMRTAAGVTAKLVPETCFWKNMKIEPHRRATFGFGAVGVGVTQVKPVPLESQSHAAPNSQLTAGRRRRSSSAARRRCSSSGAAHPFCNFKDIVSDCQRMQFLKDIVPAALNNINTKFIVLDKGRIDLEGQHKTCLALVADETAAVHFQMWGDECDVFEPGDIIRLENGIFSYIRNNRSNHVLRAGKRGKAEKVGEFTMAYVEKPNMSEIHWVPDPKNPKIYLPVDFTSHISPTH</sequence>
<dbReference type="EMBL" id="CP133623">
    <property type="protein sequence ID" value="WMV60443.1"/>
    <property type="molecule type" value="Genomic_DNA"/>
</dbReference>
<accession>A0AAF0V7N0</accession>
<feature type="compositionally biased region" description="Acidic residues" evidence="2">
    <location>
        <begin position="366"/>
        <end position="375"/>
    </location>
</feature>
<dbReference type="Gene3D" id="2.40.50.140">
    <property type="entry name" value="Nucleic acid-binding proteins"/>
    <property type="match status" value="1"/>
</dbReference>
<feature type="region of interest" description="Disordered" evidence="2">
    <location>
        <begin position="1"/>
        <end position="65"/>
    </location>
</feature>
<dbReference type="AlphaFoldDB" id="A0AAF0V7N0"/>
<feature type="region of interest" description="Disordered" evidence="2">
    <location>
        <begin position="400"/>
        <end position="434"/>
    </location>
</feature>
<dbReference type="PANTHER" id="PTHR33448">
    <property type="entry name" value="CHLOROPLAST PROTEIN HCF243-RELATED"/>
    <property type="match status" value="1"/>
</dbReference>
<feature type="compositionally biased region" description="Basic and acidic residues" evidence="2">
    <location>
        <begin position="351"/>
        <end position="365"/>
    </location>
</feature>
<reference evidence="3" key="1">
    <citation type="submission" date="2023-08" db="EMBL/GenBank/DDBJ databases">
        <title>A de novo genome assembly of Solanum verrucosum Schlechtendal, a Mexican diploid species geographically isolated from the other diploid A-genome species in potato relatives.</title>
        <authorList>
            <person name="Hosaka K."/>
        </authorList>
    </citation>
    <scope>NUCLEOTIDE SEQUENCE</scope>
    <source>
        <tissue evidence="3">Young leaves</tissue>
    </source>
</reference>
<feature type="compositionally biased region" description="Acidic residues" evidence="2">
    <location>
        <begin position="421"/>
        <end position="434"/>
    </location>
</feature>
<evidence type="ECO:0000313" key="4">
    <source>
        <dbReference type="Proteomes" id="UP001234989"/>
    </source>
</evidence>
<evidence type="ECO:0000256" key="1">
    <source>
        <dbReference type="ARBA" id="ARBA00023125"/>
    </source>
</evidence>
<feature type="compositionally biased region" description="Polar residues" evidence="2">
    <location>
        <begin position="656"/>
        <end position="668"/>
    </location>
</feature>
<gene>
    <name evidence="3" type="ORF">MTR67_053828</name>
</gene>
<keyword evidence="1" id="KW-0238">DNA-binding</keyword>
<dbReference type="SUPFAM" id="SSF50249">
    <property type="entry name" value="Nucleic acid-binding proteins"/>
    <property type="match status" value="1"/>
</dbReference>
<dbReference type="Proteomes" id="UP001234989">
    <property type="component" value="Chromosome 12"/>
</dbReference>
<protein>
    <submittedName>
        <fullName evidence="3">Uncharacterized protein</fullName>
    </submittedName>
</protein>
<evidence type="ECO:0000313" key="3">
    <source>
        <dbReference type="EMBL" id="WMV60443.1"/>
    </source>
</evidence>
<keyword evidence="4" id="KW-1185">Reference proteome</keyword>
<feature type="region of interest" description="Disordered" evidence="2">
    <location>
        <begin position="654"/>
        <end position="687"/>
    </location>
</feature>
<feature type="compositionally biased region" description="Basic residues" evidence="2">
    <location>
        <begin position="670"/>
        <end position="683"/>
    </location>
</feature>
<dbReference type="GO" id="GO:0005694">
    <property type="term" value="C:chromosome"/>
    <property type="evidence" value="ECO:0007669"/>
    <property type="project" value="UniProtKB-ARBA"/>
</dbReference>
<feature type="region of interest" description="Disordered" evidence="2">
    <location>
        <begin position="529"/>
        <end position="567"/>
    </location>
</feature>
<feature type="region of interest" description="Disordered" evidence="2">
    <location>
        <begin position="341"/>
        <end position="375"/>
    </location>
</feature>
<dbReference type="FunFam" id="2.40.50.140:FF:000072">
    <property type="entry name" value="SOSS complex subunit B2"/>
    <property type="match status" value="1"/>
</dbReference>
<feature type="region of interest" description="Disordered" evidence="2">
    <location>
        <begin position="460"/>
        <end position="490"/>
    </location>
</feature>